<protein>
    <submittedName>
        <fullName evidence="2">Uncharacterized protein SCO5199</fullName>
    </submittedName>
</protein>
<feature type="region of interest" description="Disordered" evidence="1">
    <location>
        <begin position="436"/>
        <end position="466"/>
    </location>
</feature>
<dbReference type="InterPro" id="IPR018766">
    <property type="entry name" value="Zinicin_2"/>
</dbReference>
<dbReference type="InterPro" id="IPR042271">
    <property type="entry name" value="Zinicin_2_N"/>
</dbReference>
<dbReference type="Pfam" id="PF10103">
    <property type="entry name" value="Zincin_2"/>
    <property type="match status" value="1"/>
</dbReference>
<dbReference type="AlphaFoldDB" id="A0A6J4LHS5"/>
<feature type="region of interest" description="Disordered" evidence="1">
    <location>
        <begin position="1"/>
        <end position="25"/>
    </location>
</feature>
<reference evidence="2" key="1">
    <citation type="submission" date="2020-02" db="EMBL/GenBank/DDBJ databases">
        <authorList>
            <person name="Meier V. D."/>
        </authorList>
    </citation>
    <scope>NUCLEOTIDE SEQUENCE</scope>
    <source>
        <strain evidence="2">AVDCRST_MAG46</strain>
    </source>
</reference>
<dbReference type="EMBL" id="CADCUD010000085">
    <property type="protein sequence ID" value="CAA9329174.1"/>
    <property type="molecule type" value="Genomic_DNA"/>
</dbReference>
<accession>A0A6J4LHS5</accession>
<evidence type="ECO:0000313" key="2">
    <source>
        <dbReference type="EMBL" id="CAA9329174.1"/>
    </source>
</evidence>
<proteinExistence type="predicted"/>
<evidence type="ECO:0000256" key="1">
    <source>
        <dbReference type="SAM" id="MobiDB-lite"/>
    </source>
</evidence>
<name>A0A6J4LHS5_9ACTN</name>
<dbReference type="Gene3D" id="1.20.150.30">
    <property type="entry name" value="Zincin-like metallopeptidase, N-terminal domain"/>
    <property type="match status" value="1"/>
</dbReference>
<dbReference type="PANTHER" id="PTHR39420:SF2">
    <property type="entry name" value="HYDROLASE"/>
    <property type="match status" value="1"/>
</dbReference>
<dbReference type="PANTHER" id="PTHR39420">
    <property type="match status" value="1"/>
</dbReference>
<gene>
    <name evidence="2" type="ORF">AVDCRST_MAG46-1317</name>
</gene>
<organism evidence="2">
    <name type="scientific">uncultured Nocardioidaceae bacterium</name>
    <dbReference type="NCBI Taxonomy" id="253824"/>
    <lineage>
        <taxon>Bacteria</taxon>
        <taxon>Bacillati</taxon>
        <taxon>Actinomycetota</taxon>
        <taxon>Actinomycetes</taxon>
        <taxon>Propionibacteriales</taxon>
        <taxon>Nocardioidaceae</taxon>
        <taxon>environmental samples</taxon>
    </lineage>
</organism>
<dbReference type="SUPFAM" id="SSF55486">
    <property type="entry name" value="Metalloproteases ('zincins'), catalytic domain"/>
    <property type="match status" value="1"/>
</dbReference>
<dbReference type="NCBIfam" id="TIGR03624">
    <property type="entry name" value="putative hydrolase"/>
    <property type="match status" value="1"/>
</dbReference>
<sequence>MPDEPDDRPDRDDDKGQPNPFAGTPFEHLLGGMFGAGGGTAGMPMPDLTQLMGQMQQLLSGAGGGGNVNWDTAGKVARAQVAKASDPTPSGPASAAISDAARLAELWLDGATDLPAGVSSVSAWSRAQWVEETKESWQQLVEPIAANVVRAMADALPEEVRAMAGPLIGMFGQIGGSIFGQQVGQALGELAGEVLGAADVGLPLVAPGRSALVPANVSAFGDGLTQSDEDVLLYLALRECAAQRLFTGVPWLRSHLFGAVEEFGRGTSIDISKIESQLTTLDPSDPAKLQEALAGGLFEPENTPAQQAALVRLETALALVEGWVDDVVTEATKDRMPSAVALREAVRRRRAAGGPAEQTFASLVGLELRPRRLRDAANLFAALRDARGAEGRDAVWLHPDLLPTPEDLDDPLGFVESSAATTTSEEDFDVALAQLLDDAEDDAGGAPDAGDPSEDDGDDPKAPPAP</sequence>